<dbReference type="Proteomes" id="UP000324324">
    <property type="component" value="Unassembled WGS sequence"/>
</dbReference>
<evidence type="ECO:0000313" key="2">
    <source>
        <dbReference type="Proteomes" id="UP000324324"/>
    </source>
</evidence>
<reference evidence="1 2" key="1">
    <citation type="submission" date="2019-09" db="EMBL/GenBank/DDBJ databases">
        <title>Isolation of a novel species in the genus Cupriavidus from patients with sepsis using whole genome sequencing.</title>
        <authorList>
            <person name="Kweon O.J."/>
            <person name="Lee M.-K."/>
        </authorList>
    </citation>
    <scope>NUCLEOTIDE SEQUENCE [LARGE SCALE GENOMIC DNA]</scope>
    <source>
        <strain evidence="1 2">MKL-01</strain>
    </source>
</reference>
<evidence type="ECO:0000313" key="1">
    <source>
        <dbReference type="EMBL" id="KAA6118304.1"/>
    </source>
</evidence>
<sequence>MNPITPHRRPQVFAFASMPEAPPSQNVAAMPKHGADDNGPPDCTAVRAMAMRLDQAIGSAGSNDPDAFVTLRVADLRQMDSWGVTIHGETLRSYFDLGSIDDVEQRYPVTLDEARWLRRALAALNDGHCASINRNRRWRPMA</sequence>
<accession>A0A5M8ABG2</accession>
<gene>
    <name evidence="1" type="ORF">F1599_21980</name>
</gene>
<organism evidence="1 2">
    <name type="scientific">Cupriavidus cauae</name>
    <dbReference type="NCBI Taxonomy" id="2608999"/>
    <lineage>
        <taxon>Bacteria</taxon>
        <taxon>Pseudomonadati</taxon>
        <taxon>Pseudomonadota</taxon>
        <taxon>Betaproteobacteria</taxon>
        <taxon>Burkholderiales</taxon>
        <taxon>Burkholderiaceae</taxon>
        <taxon>Cupriavidus</taxon>
    </lineage>
</organism>
<dbReference type="AlphaFoldDB" id="A0A5M8ABG2"/>
<dbReference type="EMBL" id="VWRN01000054">
    <property type="protein sequence ID" value="KAA6118304.1"/>
    <property type="molecule type" value="Genomic_DNA"/>
</dbReference>
<proteinExistence type="predicted"/>
<protein>
    <submittedName>
        <fullName evidence="1">Uncharacterized protein</fullName>
    </submittedName>
</protein>
<comment type="caution">
    <text evidence="1">The sequence shown here is derived from an EMBL/GenBank/DDBJ whole genome shotgun (WGS) entry which is preliminary data.</text>
</comment>
<dbReference type="RefSeq" id="WP_150084580.1">
    <property type="nucleotide sequence ID" value="NZ_VWRN01000054.1"/>
</dbReference>
<keyword evidence="2" id="KW-1185">Reference proteome</keyword>
<name>A0A5M8ABG2_9BURK</name>